<reference evidence="3" key="1">
    <citation type="submission" date="2022-11" db="EMBL/GenBank/DDBJ databases">
        <title>Isolation and characterization of PLA-degrading bacterium Massilia sp. from Antarctic soil.</title>
        <authorList>
            <person name="Sato K."/>
            <person name="Gomez-Fuentes C."/>
            <person name="Ahmad S.A."/>
            <person name="Zulkharnain A."/>
        </authorList>
    </citation>
    <scope>NUCLEOTIDE SEQUENCE</scope>
    <source>
        <strain evidence="3">N-3</strain>
    </source>
</reference>
<name>A0ABM8CA64_9BURK</name>
<accession>A0ABM8CA64</accession>
<protein>
    <submittedName>
        <fullName evidence="3">6-aminohexanoate-cyclic-dimer hydrolase</fullName>
    </submittedName>
</protein>
<dbReference type="InterPro" id="IPR036928">
    <property type="entry name" value="AS_sf"/>
</dbReference>
<proteinExistence type="inferred from homology"/>
<evidence type="ECO:0000313" key="4">
    <source>
        <dbReference type="Proteomes" id="UP001163336"/>
    </source>
</evidence>
<keyword evidence="4" id="KW-1185">Reference proteome</keyword>
<keyword evidence="3" id="KW-0378">Hydrolase</keyword>
<dbReference type="InterPro" id="IPR000120">
    <property type="entry name" value="Amidase"/>
</dbReference>
<evidence type="ECO:0000256" key="1">
    <source>
        <dbReference type="ARBA" id="ARBA00009199"/>
    </source>
</evidence>
<comment type="similarity">
    <text evidence="1">Belongs to the amidase family.</text>
</comment>
<dbReference type="Proteomes" id="UP001163336">
    <property type="component" value="Chromosome"/>
</dbReference>
<dbReference type="Gene3D" id="3.90.1300.10">
    <property type="entry name" value="Amidase signature (AS) domain"/>
    <property type="match status" value="1"/>
</dbReference>
<dbReference type="PANTHER" id="PTHR11895:SF7">
    <property type="entry name" value="GLUTAMYL-TRNA(GLN) AMIDOTRANSFERASE SUBUNIT A, MITOCHONDRIAL"/>
    <property type="match status" value="1"/>
</dbReference>
<dbReference type="EMBL" id="AP026966">
    <property type="protein sequence ID" value="BDT60170.1"/>
    <property type="molecule type" value="Genomic_DNA"/>
</dbReference>
<dbReference type="GO" id="GO:0016787">
    <property type="term" value="F:hydrolase activity"/>
    <property type="evidence" value="ECO:0007669"/>
    <property type="project" value="UniProtKB-KW"/>
</dbReference>
<evidence type="ECO:0000259" key="2">
    <source>
        <dbReference type="Pfam" id="PF01425"/>
    </source>
</evidence>
<dbReference type="Pfam" id="PF01425">
    <property type="entry name" value="Amidase"/>
    <property type="match status" value="1"/>
</dbReference>
<feature type="domain" description="Amidase" evidence="2">
    <location>
        <begin position="29"/>
        <end position="476"/>
    </location>
</feature>
<evidence type="ECO:0000313" key="3">
    <source>
        <dbReference type="EMBL" id="BDT60170.1"/>
    </source>
</evidence>
<dbReference type="RefSeq" id="WP_281909175.1">
    <property type="nucleotide sequence ID" value="NZ_AP026966.1"/>
</dbReference>
<dbReference type="SUPFAM" id="SSF75304">
    <property type="entry name" value="Amidase signature (AS) enzymes"/>
    <property type="match status" value="1"/>
</dbReference>
<dbReference type="InterPro" id="IPR023631">
    <property type="entry name" value="Amidase_dom"/>
</dbReference>
<sequence>MDFDTYLRHDATALAALVAQGAVTPQHLLDLALARHHAVHGRVNAVVRLMEDEARRQLQGPLRGPFAGVPFLLKDALQDYAGLPTTNASRAMRAHVPREHAAVVRRYLDAGLVVFGKTNLPEFALKGVTDPELFGRTSNPWNLAHTPGGSSGGAAAAVAAGIVPMAAGNDGGGSIRIPAACCGLFGLRPSRGRVSAGPDVGEVWFGASSEGVLSRSVRDCALALDLLQGAEPGDPFIIAPPSAPYVELMRRAPGRLRIGFTAASPIGTEVHPEALAAVRHAATLLRGLGHEVEEAAPQIDGAALATSYLHIYFGQVPALVARMKALGAGDGEPELMTRLLVTLGGALKAPALSTQLAQWNTFARALGRFHQRYDLLLTPTLAHPPIAHGTGDLPAAQQALLGFLQRTGMLGLLARLGLLDSTVQQIARDNLRYVPFTQLSNLTGTPSMSVPLYWTADGLPLGVQLVAPFGREDLLLQLAHQLEGAQPWFDRLPAMTREGAHASGGAQPAAA</sequence>
<organism evidence="3 4">
    <name type="scientific">Massilia varians</name>
    <dbReference type="NCBI Taxonomy" id="457921"/>
    <lineage>
        <taxon>Bacteria</taxon>
        <taxon>Pseudomonadati</taxon>
        <taxon>Pseudomonadota</taxon>
        <taxon>Betaproteobacteria</taxon>
        <taxon>Burkholderiales</taxon>
        <taxon>Oxalobacteraceae</taxon>
        <taxon>Telluria group</taxon>
        <taxon>Massilia</taxon>
    </lineage>
</organism>
<gene>
    <name evidence="3" type="ORF">MasN3_36640</name>
</gene>
<dbReference type="PROSITE" id="PS00571">
    <property type="entry name" value="AMIDASES"/>
    <property type="match status" value="1"/>
</dbReference>
<dbReference type="InterPro" id="IPR020556">
    <property type="entry name" value="Amidase_CS"/>
</dbReference>
<dbReference type="PANTHER" id="PTHR11895">
    <property type="entry name" value="TRANSAMIDASE"/>
    <property type="match status" value="1"/>
</dbReference>